<evidence type="ECO:0000256" key="6">
    <source>
        <dbReference type="RuleBase" id="RU000320"/>
    </source>
</evidence>
<proteinExistence type="inferred from homology"/>
<feature type="transmembrane region" description="Helical" evidence="5">
    <location>
        <begin position="132"/>
        <end position="151"/>
    </location>
</feature>
<dbReference type="GO" id="GO:0005886">
    <property type="term" value="C:plasma membrane"/>
    <property type="evidence" value="ECO:0007669"/>
    <property type="project" value="UniProtKB-SubCell"/>
</dbReference>
<feature type="transmembrane region" description="Helical" evidence="5">
    <location>
        <begin position="12"/>
        <end position="34"/>
    </location>
</feature>
<keyword evidence="8" id="KW-0560">Oxidoreductase</keyword>
<keyword evidence="5" id="KW-0520">NAD</keyword>
<keyword evidence="5" id="KW-0813">Transport</keyword>
<feature type="transmembrane region" description="Helical" evidence="5">
    <location>
        <begin position="256"/>
        <end position="275"/>
    </location>
</feature>
<keyword evidence="4 5" id="KW-0472">Membrane</keyword>
<keyword evidence="8" id="KW-0830">Ubiquinone</keyword>
<dbReference type="GO" id="GO:0050136">
    <property type="term" value="F:NADH dehydrogenase (quinone) (non-electrogenic) activity"/>
    <property type="evidence" value="ECO:0007669"/>
    <property type="project" value="UniProtKB-UniRule"/>
</dbReference>
<evidence type="ECO:0000313" key="8">
    <source>
        <dbReference type="EMBL" id="KKZ91810.1"/>
    </source>
</evidence>
<gene>
    <name evidence="5" type="primary">nuoN</name>
    <name evidence="8" type="ORF">B4147_5623</name>
</gene>
<keyword evidence="5" id="KW-1278">Translocase</keyword>
<evidence type="ECO:0000256" key="5">
    <source>
        <dbReference type="HAMAP-Rule" id="MF_00445"/>
    </source>
</evidence>
<reference evidence="9" key="2">
    <citation type="submission" date="2015-04" db="EMBL/GenBank/DDBJ databases">
        <title>Draft Genome Sequences of Eight Spore-Forming Food Isolates of Bacillus cereus Genome sequencing.</title>
        <authorList>
            <person name="Krawcyk A.O."/>
            <person name="de Jong A."/>
            <person name="Eijlander R.T."/>
            <person name="Berendsen E.M."/>
            <person name="Holsappel S."/>
            <person name="Wells-Bennik M."/>
            <person name="Kuipers O.P."/>
        </authorList>
    </citation>
    <scope>NUCLEOTIDE SEQUENCE [LARGE SCALE GENOMIC DNA]</scope>
    <source>
        <strain evidence="9">B4147</strain>
    </source>
</reference>
<feature type="transmembrane region" description="Helical" evidence="5">
    <location>
        <begin position="342"/>
        <end position="364"/>
    </location>
</feature>
<feature type="transmembrane region" description="Helical" evidence="5">
    <location>
        <begin position="80"/>
        <end position="98"/>
    </location>
</feature>
<dbReference type="AlphaFoldDB" id="A0A0G8BWD3"/>
<evidence type="ECO:0000313" key="9">
    <source>
        <dbReference type="Proteomes" id="UP000035350"/>
    </source>
</evidence>
<comment type="similarity">
    <text evidence="5">Belongs to the complex I subunit 2 family.</text>
</comment>
<feature type="transmembrane region" description="Helical" evidence="5">
    <location>
        <begin position="461"/>
        <end position="488"/>
    </location>
</feature>
<dbReference type="EC" id="7.1.1.-" evidence="5"/>
<comment type="subcellular location">
    <subcellularLocation>
        <location evidence="1 5">Cell membrane</location>
        <topology evidence="1 5">Multi-pass membrane protein</topology>
    </subcellularLocation>
    <subcellularLocation>
        <location evidence="6">Membrane</location>
        <topology evidence="6">Multi-pass membrane protein</topology>
    </subcellularLocation>
</comment>
<feature type="transmembrane region" description="Helical" evidence="5">
    <location>
        <begin position="385"/>
        <end position="408"/>
    </location>
</feature>
<evidence type="ECO:0000256" key="2">
    <source>
        <dbReference type="ARBA" id="ARBA00022692"/>
    </source>
</evidence>
<organism evidence="8 9">
    <name type="scientific">Bacillus wiedmannii</name>
    <dbReference type="NCBI Taxonomy" id="1890302"/>
    <lineage>
        <taxon>Bacteria</taxon>
        <taxon>Bacillati</taxon>
        <taxon>Bacillota</taxon>
        <taxon>Bacilli</taxon>
        <taxon>Bacillales</taxon>
        <taxon>Bacillaceae</taxon>
        <taxon>Bacillus</taxon>
        <taxon>Bacillus cereus group</taxon>
    </lineage>
</organism>
<feature type="transmembrane region" description="Helical" evidence="5">
    <location>
        <begin position="287"/>
        <end position="307"/>
    </location>
</feature>
<dbReference type="NCBIfam" id="NF004443">
    <property type="entry name" value="PRK05777.2-1"/>
    <property type="match status" value="1"/>
</dbReference>
<dbReference type="EMBL" id="LCYN01000032">
    <property type="protein sequence ID" value="KKZ91810.1"/>
    <property type="molecule type" value="Genomic_DNA"/>
</dbReference>
<comment type="caution">
    <text evidence="8">The sequence shown here is derived from an EMBL/GenBank/DDBJ whole genome shotgun (WGS) entry which is preliminary data.</text>
</comment>
<dbReference type="GO" id="GO:0042773">
    <property type="term" value="P:ATP synthesis coupled electron transport"/>
    <property type="evidence" value="ECO:0007669"/>
    <property type="project" value="InterPro"/>
</dbReference>
<dbReference type="Pfam" id="PF00361">
    <property type="entry name" value="Proton_antipo_M"/>
    <property type="match status" value="1"/>
</dbReference>
<dbReference type="PATRIC" id="fig|1396.433.peg.5955"/>
<feature type="transmembrane region" description="Helical" evidence="5">
    <location>
        <begin position="41"/>
        <end position="60"/>
    </location>
</feature>
<feature type="domain" description="NADH:quinone oxidoreductase/Mrp antiporter transmembrane" evidence="7">
    <location>
        <begin position="129"/>
        <end position="433"/>
    </location>
</feature>
<feature type="transmembrane region" description="Helical" evidence="5">
    <location>
        <begin position="203"/>
        <end position="224"/>
    </location>
</feature>
<comment type="function">
    <text evidence="5">NDH-1 shuttles electrons from NADH, via FMN and iron-sulfur (Fe-S) centers, to quinones in the respiratory chain. The immediate electron acceptor for the enzyme in this species is believed to be a menaquinone. Couples the redox reaction to proton translocation (for every two electrons transferred, four hydrogen ions are translocated across the cytoplasmic membrane), and thus conserves the redox energy in a proton gradient.</text>
</comment>
<dbReference type="GO" id="GO:0008137">
    <property type="term" value="F:NADH dehydrogenase (ubiquinone) activity"/>
    <property type="evidence" value="ECO:0007669"/>
    <property type="project" value="InterPro"/>
</dbReference>
<dbReference type="NCBIfam" id="NF004446">
    <property type="entry name" value="PRK05777.2-4"/>
    <property type="match status" value="1"/>
</dbReference>
<keyword evidence="5" id="KW-0874">Quinone</keyword>
<feature type="transmembrane region" description="Helical" evidence="5">
    <location>
        <begin position="163"/>
        <end position="183"/>
    </location>
</feature>
<name>A0A0G8BWD3_9BACI</name>
<evidence type="ECO:0000256" key="4">
    <source>
        <dbReference type="ARBA" id="ARBA00023136"/>
    </source>
</evidence>
<dbReference type="NCBIfam" id="TIGR01770">
    <property type="entry name" value="NDH_I_N"/>
    <property type="match status" value="1"/>
</dbReference>
<comment type="subunit">
    <text evidence="5">NDH-1 is composed of 14 different subunits. Subunits NuoA, H, J, K, L, M, N constitute the membrane sector of the complex.</text>
</comment>
<dbReference type="HAMAP" id="MF_00445">
    <property type="entry name" value="NDH1_NuoN_1"/>
    <property type="match status" value="1"/>
</dbReference>
<sequence>MDMNTLLSLSWHLMVPEFIILGAAILLSICDLFFKLNHRYVALSAIAAVILAIVSLITLYGEPTGDILNGSFVLDGFSKGFKTLLLGGAALILCTAMSDDKKNPIEDKGEYYYLFLMALLGAMFMASSIDFITLFVGLELLSLSSYILVGIRKRNRASNEAAMKYVINGGIGTAITLFGMSYLYGITGSTNIVDMQKVFAGELAGGIQLLLALAFLLLLVGLSFKIATVPFHMWAPDVYEGAATPVTAFLGTISKIAGFLLIIRLFLMVFASVSVQGDMQSLYGRMSIYIAVLASITMIIGNVVALKQYNVKRLFAYSGIAHAGYLLVPLVALSPFTMDSMWFYMLAYMLMNIGAFAIIHGLILQSDKENITIFTGLYKRSPFTAIVMTIFILSLAGIPGTAGFIGKINIFLGALHVEPAHYALASIMMGTTVISFVYYFRILQQMFFRTGEVEEKIRLPLNIKVVMSLCAISIVILGIMPMIGYNFFYEYFPLMKDFFFLGNVVQ</sequence>
<feature type="transmembrane region" description="Helical" evidence="5">
    <location>
        <begin position="314"/>
        <end position="336"/>
    </location>
</feature>
<evidence type="ECO:0000256" key="1">
    <source>
        <dbReference type="ARBA" id="ARBA00004651"/>
    </source>
</evidence>
<dbReference type="GO" id="GO:0048038">
    <property type="term" value="F:quinone binding"/>
    <property type="evidence" value="ECO:0007669"/>
    <property type="project" value="UniProtKB-KW"/>
</dbReference>
<keyword evidence="2 5" id="KW-0812">Transmembrane</keyword>
<evidence type="ECO:0000259" key="7">
    <source>
        <dbReference type="Pfam" id="PF00361"/>
    </source>
</evidence>
<keyword evidence="3 5" id="KW-1133">Transmembrane helix</keyword>
<dbReference type="PANTHER" id="PTHR22773">
    <property type="entry name" value="NADH DEHYDROGENASE"/>
    <property type="match status" value="1"/>
</dbReference>
<keyword evidence="5" id="KW-1003">Cell membrane</keyword>
<comment type="catalytic activity">
    <reaction evidence="5">
        <text>a quinone + NADH + 5 H(+)(in) = a quinol + NAD(+) + 4 H(+)(out)</text>
        <dbReference type="Rhea" id="RHEA:57888"/>
        <dbReference type="ChEBI" id="CHEBI:15378"/>
        <dbReference type="ChEBI" id="CHEBI:24646"/>
        <dbReference type="ChEBI" id="CHEBI:57540"/>
        <dbReference type="ChEBI" id="CHEBI:57945"/>
        <dbReference type="ChEBI" id="CHEBI:132124"/>
    </reaction>
</comment>
<dbReference type="InterPro" id="IPR001750">
    <property type="entry name" value="ND/Mrp_TM"/>
</dbReference>
<protein>
    <recommendedName>
        <fullName evidence="5">NADH-quinone oxidoreductase subunit N</fullName>
        <ecNumber evidence="5">7.1.1.-</ecNumber>
    </recommendedName>
    <alternativeName>
        <fullName evidence="5">NADH dehydrogenase I subunit N</fullName>
    </alternativeName>
    <alternativeName>
        <fullName evidence="5">NDH-1 subunit N</fullName>
    </alternativeName>
</protein>
<feature type="transmembrane region" description="Helical" evidence="5">
    <location>
        <begin position="110"/>
        <end position="126"/>
    </location>
</feature>
<reference evidence="8 9" key="1">
    <citation type="journal article" date="2015" name="Genome Announc.">
        <title>Next-Generation Whole-Genome Sequencing of Eight Strains of Bacillus cereus, Isolated from Food.</title>
        <authorList>
            <person name="Krawczyk A.O."/>
            <person name="de Jong A."/>
            <person name="Eijlander R.T."/>
            <person name="Berendsen E.M."/>
            <person name="Holsappel S."/>
            <person name="Wells-Bennik M.H."/>
            <person name="Kuipers O.P."/>
        </authorList>
    </citation>
    <scope>NUCLEOTIDE SEQUENCE [LARGE SCALE GENOMIC DNA]</scope>
    <source>
        <strain evidence="8 9">B4147</strain>
    </source>
</reference>
<accession>A0A0G8BWD3</accession>
<dbReference type="InterPro" id="IPR010096">
    <property type="entry name" value="NADH-Q_OxRdtase_suN/2"/>
</dbReference>
<feature type="transmembrane region" description="Helical" evidence="5">
    <location>
        <begin position="420"/>
        <end position="440"/>
    </location>
</feature>
<dbReference type="Proteomes" id="UP000035350">
    <property type="component" value="Unassembled WGS sequence"/>
</dbReference>
<evidence type="ECO:0000256" key="3">
    <source>
        <dbReference type="ARBA" id="ARBA00022989"/>
    </source>
</evidence>